<organism evidence="1">
    <name type="scientific">bioreactor metagenome</name>
    <dbReference type="NCBI Taxonomy" id="1076179"/>
    <lineage>
        <taxon>unclassified sequences</taxon>
        <taxon>metagenomes</taxon>
        <taxon>ecological metagenomes</taxon>
    </lineage>
</organism>
<reference evidence="1" key="1">
    <citation type="submission" date="2019-08" db="EMBL/GenBank/DDBJ databases">
        <authorList>
            <person name="Kucharzyk K."/>
            <person name="Murdoch R.W."/>
            <person name="Higgins S."/>
            <person name="Loffler F."/>
        </authorList>
    </citation>
    <scope>NUCLEOTIDE SEQUENCE</scope>
</reference>
<gene>
    <name evidence="1" type="ORF">SDC9_44218</name>
</gene>
<dbReference type="EMBL" id="VSSQ01000585">
    <property type="protein sequence ID" value="MPL98020.1"/>
    <property type="molecule type" value="Genomic_DNA"/>
</dbReference>
<sequence>MRLTPSLRPVVMRAGRGQATRKPCSDRPSYGWGGTGFAAAQGAASFGGVGFSVAGVQGASPCSTFCGWGFASGPAK</sequence>
<comment type="caution">
    <text evidence="1">The sequence shown here is derived from an EMBL/GenBank/DDBJ whole genome shotgun (WGS) entry which is preliminary data.</text>
</comment>
<protein>
    <submittedName>
        <fullName evidence="1">Uncharacterized protein</fullName>
    </submittedName>
</protein>
<accession>A0A644W3J7</accession>
<proteinExistence type="predicted"/>
<dbReference type="AlphaFoldDB" id="A0A644W3J7"/>
<name>A0A644W3J7_9ZZZZ</name>
<evidence type="ECO:0000313" key="1">
    <source>
        <dbReference type="EMBL" id="MPL98020.1"/>
    </source>
</evidence>